<comment type="catalytic activity">
    <reaction evidence="1">
        <text>a beta-lactam + H2O = a substituted beta-amino acid</text>
        <dbReference type="Rhea" id="RHEA:20401"/>
        <dbReference type="ChEBI" id="CHEBI:15377"/>
        <dbReference type="ChEBI" id="CHEBI:35627"/>
        <dbReference type="ChEBI" id="CHEBI:140347"/>
        <dbReference type="EC" id="3.5.2.6"/>
    </reaction>
</comment>
<evidence type="ECO:0000256" key="11">
    <source>
        <dbReference type="ARBA" id="ARBA00023251"/>
    </source>
</evidence>
<protein>
    <recommendedName>
        <fullName evidence="5">beta-lactamase</fullName>
        <ecNumber evidence="5">3.5.2.6</ecNumber>
    </recommendedName>
</protein>
<keyword evidence="10" id="KW-0862">Zinc</keyword>
<dbReference type="AlphaFoldDB" id="A0A2L2XBI2"/>
<keyword evidence="6" id="KW-0479">Metal-binding</keyword>
<evidence type="ECO:0000313" key="13">
    <source>
        <dbReference type="EMBL" id="GBF33043.1"/>
    </source>
</evidence>
<evidence type="ECO:0000256" key="4">
    <source>
        <dbReference type="ARBA" id="ARBA00005250"/>
    </source>
</evidence>
<dbReference type="Proteomes" id="UP000239549">
    <property type="component" value="Unassembled WGS sequence"/>
</dbReference>
<dbReference type="PROSITE" id="PS00743">
    <property type="entry name" value="BETA_LACTAMASE_B_1"/>
    <property type="match status" value="1"/>
</dbReference>
<dbReference type="InterPro" id="IPR050855">
    <property type="entry name" value="NDM-1-like"/>
</dbReference>
<dbReference type="Pfam" id="PF00753">
    <property type="entry name" value="Lactamase_B"/>
    <property type="match status" value="1"/>
</dbReference>
<dbReference type="CDD" id="cd07743">
    <property type="entry name" value="metallo-hydrolase-like_MBL-fold"/>
    <property type="match status" value="1"/>
</dbReference>
<proteinExistence type="inferred from homology"/>
<evidence type="ECO:0000259" key="12">
    <source>
        <dbReference type="SMART" id="SM00849"/>
    </source>
</evidence>
<dbReference type="PANTHER" id="PTHR42951:SF14">
    <property type="entry name" value="METALLO-BETA-LACTAMASE SUPERFAMILY PROTEIN"/>
    <property type="match status" value="1"/>
</dbReference>
<evidence type="ECO:0000256" key="1">
    <source>
        <dbReference type="ARBA" id="ARBA00001526"/>
    </source>
</evidence>
<organism evidence="13 14">
    <name type="scientific">Desulfocucumis palustris</name>
    <dbReference type="NCBI Taxonomy" id="1898651"/>
    <lineage>
        <taxon>Bacteria</taxon>
        <taxon>Bacillati</taxon>
        <taxon>Bacillota</taxon>
        <taxon>Clostridia</taxon>
        <taxon>Eubacteriales</taxon>
        <taxon>Desulfocucumaceae</taxon>
        <taxon>Desulfocucumis</taxon>
    </lineage>
</organism>
<dbReference type="GO" id="GO:0008800">
    <property type="term" value="F:beta-lactamase activity"/>
    <property type="evidence" value="ECO:0007669"/>
    <property type="project" value="UniProtKB-EC"/>
</dbReference>
<evidence type="ECO:0000256" key="10">
    <source>
        <dbReference type="ARBA" id="ARBA00022833"/>
    </source>
</evidence>
<dbReference type="SUPFAM" id="SSF56281">
    <property type="entry name" value="Metallo-hydrolase/oxidoreductase"/>
    <property type="match status" value="1"/>
</dbReference>
<reference evidence="14" key="1">
    <citation type="submission" date="2018-02" db="EMBL/GenBank/DDBJ databases">
        <title>Genome sequence of Desulfocucumis palustris strain NAW-5.</title>
        <authorList>
            <person name="Watanabe M."/>
            <person name="Kojima H."/>
            <person name="Fukui M."/>
        </authorList>
    </citation>
    <scope>NUCLEOTIDE SEQUENCE [LARGE SCALE GENOMIC DNA]</scope>
    <source>
        <strain evidence="14">NAW-5</strain>
    </source>
</reference>
<feature type="domain" description="Metallo-beta-lactamase" evidence="12">
    <location>
        <begin position="16"/>
        <end position="207"/>
    </location>
</feature>
<evidence type="ECO:0000256" key="3">
    <source>
        <dbReference type="ARBA" id="ARBA00004418"/>
    </source>
</evidence>
<accession>A0A2L2XBI2</accession>
<evidence type="ECO:0000313" key="14">
    <source>
        <dbReference type="Proteomes" id="UP000239549"/>
    </source>
</evidence>
<sequence length="298" mass="32509">MELVALTENVFYLSAATNVGVVANDSGQAVLVDTGIDQQAAKKTLKMLEEHKLKPVAVINTHSHADHIGGNQFLQDRLGIPVYAPEGEAPFIANPSLEPLYLLGGTVPWKDMKNKFLCARPSEVTPIAGGETSINIAGIQLDIHRLPGHSHDQIGVFARGVMFCGDAFLAPEYLQKHGIPYNVDIAGYFASLERILSLKASVTVPAHGGELTDPGEVIGRNWQTVQQQVERVEQIISRNPCAVEDVVAGLCGMLNFNISLPTLYFLYRTTVTAYLGYLLEAGRAQYIVRDNRLVWSGK</sequence>
<comment type="similarity">
    <text evidence="4">Belongs to the metallo-beta-lactamase superfamily. Class-B beta-lactamase family.</text>
</comment>
<dbReference type="EC" id="3.5.2.6" evidence="5"/>
<dbReference type="EMBL" id="BFAV01000073">
    <property type="protein sequence ID" value="GBF33043.1"/>
    <property type="molecule type" value="Genomic_DNA"/>
</dbReference>
<keyword evidence="8" id="KW-0574">Periplasm</keyword>
<dbReference type="OrthoDB" id="9761531at2"/>
<evidence type="ECO:0000256" key="8">
    <source>
        <dbReference type="ARBA" id="ARBA00022764"/>
    </source>
</evidence>
<evidence type="ECO:0000256" key="5">
    <source>
        <dbReference type="ARBA" id="ARBA00012865"/>
    </source>
</evidence>
<evidence type="ECO:0000256" key="9">
    <source>
        <dbReference type="ARBA" id="ARBA00022801"/>
    </source>
</evidence>
<keyword evidence="14" id="KW-1185">Reference proteome</keyword>
<dbReference type="InterPro" id="IPR001279">
    <property type="entry name" value="Metallo-B-lactamas"/>
</dbReference>
<dbReference type="GO" id="GO:0008270">
    <property type="term" value="F:zinc ion binding"/>
    <property type="evidence" value="ECO:0007669"/>
    <property type="project" value="InterPro"/>
</dbReference>
<dbReference type="InterPro" id="IPR036866">
    <property type="entry name" value="RibonucZ/Hydroxyglut_hydro"/>
</dbReference>
<evidence type="ECO:0000256" key="7">
    <source>
        <dbReference type="ARBA" id="ARBA00022729"/>
    </source>
</evidence>
<gene>
    <name evidence="13" type="ORF">DCCM_2140</name>
</gene>
<keyword evidence="11" id="KW-0046">Antibiotic resistance</keyword>
<dbReference type="SMART" id="SM00849">
    <property type="entry name" value="Lactamase_B"/>
    <property type="match status" value="1"/>
</dbReference>
<keyword evidence="7" id="KW-0732">Signal</keyword>
<dbReference type="PANTHER" id="PTHR42951">
    <property type="entry name" value="METALLO-BETA-LACTAMASE DOMAIN-CONTAINING"/>
    <property type="match status" value="1"/>
</dbReference>
<name>A0A2L2XBI2_9FIRM</name>
<dbReference type="GO" id="GO:0017001">
    <property type="term" value="P:antibiotic catabolic process"/>
    <property type="evidence" value="ECO:0007669"/>
    <property type="project" value="InterPro"/>
</dbReference>
<dbReference type="GO" id="GO:0042597">
    <property type="term" value="C:periplasmic space"/>
    <property type="evidence" value="ECO:0007669"/>
    <property type="project" value="UniProtKB-SubCell"/>
</dbReference>
<comment type="cofactor">
    <cofactor evidence="2">
        <name>Zn(2+)</name>
        <dbReference type="ChEBI" id="CHEBI:29105"/>
    </cofactor>
</comment>
<keyword evidence="9 13" id="KW-0378">Hydrolase</keyword>
<dbReference type="RefSeq" id="WP_104371494.1">
    <property type="nucleotide sequence ID" value="NZ_BFAV01000073.1"/>
</dbReference>
<dbReference type="Gene3D" id="3.60.15.10">
    <property type="entry name" value="Ribonuclease Z/Hydroxyacylglutathione hydrolase-like"/>
    <property type="match status" value="1"/>
</dbReference>
<comment type="caution">
    <text evidence="13">The sequence shown here is derived from an EMBL/GenBank/DDBJ whole genome shotgun (WGS) entry which is preliminary data.</text>
</comment>
<dbReference type="InterPro" id="IPR001018">
    <property type="entry name" value="Beta-lactamase_class-B_CS"/>
</dbReference>
<dbReference type="GO" id="GO:0046677">
    <property type="term" value="P:response to antibiotic"/>
    <property type="evidence" value="ECO:0007669"/>
    <property type="project" value="UniProtKB-KW"/>
</dbReference>
<comment type="subcellular location">
    <subcellularLocation>
        <location evidence="3">Periplasm</location>
    </subcellularLocation>
</comment>
<evidence type="ECO:0000256" key="2">
    <source>
        <dbReference type="ARBA" id="ARBA00001947"/>
    </source>
</evidence>
<evidence type="ECO:0000256" key="6">
    <source>
        <dbReference type="ARBA" id="ARBA00022723"/>
    </source>
</evidence>